<dbReference type="PROSITE" id="PS50109">
    <property type="entry name" value="HIS_KIN"/>
    <property type="match status" value="1"/>
</dbReference>
<dbReference type="Pfam" id="PF02895">
    <property type="entry name" value="H-kinase_dim"/>
    <property type="match status" value="1"/>
</dbReference>
<evidence type="ECO:0000256" key="1">
    <source>
        <dbReference type="ARBA" id="ARBA00000085"/>
    </source>
</evidence>
<evidence type="ECO:0000259" key="13">
    <source>
        <dbReference type="PROSITE" id="PS50894"/>
    </source>
</evidence>
<dbReference type="SUPFAM" id="SSF47226">
    <property type="entry name" value="Histidine-containing phosphotransfer domain, HPT domain"/>
    <property type="match status" value="2"/>
</dbReference>
<dbReference type="InterPro" id="IPR003594">
    <property type="entry name" value="HATPase_dom"/>
</dbReference>
<dbReference type="InterPro" id="IPR051315">
    <property type="entry name" value="Bact_Chemotaxis_CheA"/>
</dbReference>
<feature type="domain" description="HPt" evidence="13">
    <location>
        <begin position="7"/>
        <end position="111"/>
    </location>
</feature>
<evidence type="ECO:0000256" key="9">
    <source>
        <dbReference type="SAM" id="MobiDB-lite"/>
    </source>
</evidence>
<dbReference type="PROSITE" id="PS50110">
    <property type="entry name" value="RESPONSE_REGULATORY"/>
    <property type="match status" value="1"/>
</dbReference>
<organism evidence="14 15">
    <name type="scientific">Desulfonema ishimotonii</name>
    <dbReference type="NCBI Taxonomy" id="45657"/>
    <lineage>
        <taxon>Bacteria</taxon>
        <taxon>Pseudomonadati</taxon>
        <taxon>Thermodesulfobacteriota</taxon>
        <taxon>Desulfobacteria</taxon>
        <taxon>Desulfobacterales</taxon>
        <taxon>Desulfococcaceae</taxon>
        <taxon>Desulfonema</taxon>
    </lineage>
</organism>
<dbReference type="Pfam" id="PF01584">
    <property type="entry name" value="CheW"/>
    <property type="match status" value="1"/>
</dbReference>
<evidence type="ECO:0000256" key="5">
    <source>
        <dbReference type="ARBA" id="ARBA00022777"/>
    </source>
</evidence>
<reference evidence="15" key="2">
    <citation type="submission" date="2019-01" db="EMBL/GenBank/DDBJ databases">
        <title>Genome sequence of Desulfonema ishimotonii strain Tokyo 01.</title>
        <authorList>
            <person name="Fukui M."/>
        </authorList>
    </citation>
    <scope>NUCLEOTIDE SEQUENCE [LARGE SCALE GENOMIC DNA]</scope>
    <source>
        <strain evidence="15">Tokyo 01</strain>
    </source>
</reference>
<dbReference type="SMART" id="SM01231">
    <property type="entry name" value="H-kinase_dim"/>
    <property type="match status" value="1"/>
</dbReference>
<dbReference type="RefSeq" id="WP_124330469.1">
    <property type="nucleotide sequence ID" value="NZ_BEXT01000001.1"/>
</dbReference>
<evidence type="ECO:0000259" key="10">
    <source>
        <dbReference type="PROSITE" id="PS50109"/>
    </source>
</evidence>
<feature type="domain" description="Response regulatory" evidence="11">
    <location>
        <begin position="822"/>
        <end position="938"/>
    </location>
</feature>
<feature type="modified residue" description="Phosphohistidine" evidence="6">
    <location>
        <position position="54"/>
    </location>
</feature>
<dbReference type="Gene3D" id="1.20.120.160">
    <property type="entry name" value="HPT domain"/>
    <property type="match status" value="2"/>
</dbReference>
<dbReference type="Gene3D" id="3.40.50.2300">
    <property type="match status" value="1"/>
</dbReference>
<dbReference type="InterPro" id="IPR036890">
    <property type="entry name" value="HATPase_C_sf"/>
</dbReference>
<dbReference type="SMART" id="SM00387">
    <property type="entry name" value="HATPase_c"/>
    <property type="match status" value="1"/>
</dbReference>
<dbReference type="Proteomes" id="UP000288096">
    <property type="component" value="Unassembled WGS sequence"/>
</dbReference>
<feature type="domain" description="CheW-like" evidence="12">
    <location>
        <begin position="663"/>
        <end position="797"/>
    </location>
</feature>
<feature type="region of interest" description="Disordered" evidence="9">
    <location>
        <begin position="297"/>
        <end position="358"/>
    </location>
</feature>
<gene>
    <name evidence="14" type="ORF">DENIS_4396</name>
</gene>
<keyword evidence="4" id="KW-0808">Transferase</keyword>
<dbReference type="GO" id="GO:0005737">
    <property type="term" value="C:cytoplasm"/>
    <property type="evidence" value="ECO:0007669"/>
    <property type="project" value="InterPro"/>
</dbReference>
<dbReference type="InterPro" id="IPR036641">
    <property type="entry name" value="HPT_dom_sf"/>
</dbReference>
<dbReference type="SUPFAM" id="SSF52172">
    <property type="entry name" value="CheY-like"/>
    <property type="match status" value="1"/>
</dbReference>
<dbReference type="PRINTS" id="PR00344">
    <property type="entry name" value="BCTRLSENSOR"/>
</dbReference>
<keyword evidence="8" id="KW-0175">Coiled coil</keyword>
<dbReference type="Pfam" id="PF01627">
    <property type="entry name" value="Hpt"/>
    <property type="match status" value="1"/>
</dbReference>
<dbReference type="PANTHER" id="PTHR43395">
    <property type="entry name" value="SENSOR HISTIDINE KINASE CHEA"/>
    <property type="match status" value="1"/>
</dbReference>
<dbReference type="SMART" id="SM00073">
    <property type="entry name" value="HPT"/>
    <property type="match status" value="2"/>
</dbReference>
<evidence type="ECO:0000313" key="15">
    <source>
        <dbReference type="Proteomes" id="UP000288096"/>
    </source>
</evidence>
<evidence type="ECO:0000256" key="4">
    <source>
        <dbReference type="ARBA" id="ARBA00022679"/>
    </source>
</evidence>
<dbReference type="AlphaFoldDB" id="A0A401G2D2"/>
<dbReference type="PROSITE" id="PS50851">
    <property type="entry name" value="CHEW"/>
    <property type="match status" value="1"/>
</dbReference>
<dbReference type="CDD" id="cd00088">
    <property type="entry name" value="HPT"/>
    <property type="match status" value="1"/>
</dbReference>
<dbReference type="PROSITE" id="PS50894">
    <property type="entry name" value="HPT"/>
    <property type="match status" value="2"/>
</dbReference>
<dbReference type="GO" id="GO:0006935">
    <property type="term" value="P:chemotaxis"/>
    <property type="evidence" value="ECO:0007669"/>
    <property type="project" value="InterPro"/>
</dbReference>
<comment type="caution">
    <text evidence="6">Lacks conserved residue(s) required for the propagation of feature annotation.</text>
</comment>
<feature type="domain" description="HPt" evidence="13">
    <location>
        <begin position="159"/>
        <end position="263"/>
    </location>
</feature>
<evidence type="ECO:0000256" key="8">
    <source>
        <dbReference type="SAM" id="Coils"/>
    </source>
</evidence>
<sequence length="942" mass="102805">MTDAADRNLADRSMLGLFCSEVDAHGTTLTNGLLDLENNPSDRAVLDALMRAVHSIKGGARIVELSPAVRIAHIMEDCFEAVRRQQIAIGSDHIDILLRGRDMLTRIAETAAETGIPAVPPKAVDQMVAAIRGISGSPPPVTDTEPEKAVPAAEPALPEPSAAPAMLSLFRSEMQSYGQTFRDGLNTLEKDPGNRAVVNTLKIATNAIKGGARIVEISPALRLICAVEDYFETLETHRTALNTDHLSLLREGTDLLNRIAETAAENGTPDIPPQGADRLAAAIGNLISGGALPAEALPEEVSEAEPATPTPVPEPSPAVTRRPATDTPGTPASLRADSGEMPASPEYRGTTCGFDPSDAGAEQRVVRVTAGKIERLMGLAGEVVVSARWLPSFSESLLNLKRNHAELTTTLDKLQKILEQAGDNTMARKLAFDARKAVKACNLSMADRVSQLEMFTSVSANLSDRLYHEVISVRMCPFSDGTRGFPRLVRDLARTLGKKIRLEIVGKSTEVDRDILEKLDAPLNHLLRNAVDHGIDPPAARLAAGKSETGTIRLEAVHRAGMLMITVSDDGRGIEPDALRERVLERKLASREIADRLTDSELMEFLFLPGFSTSPDVTEISGRGVGLDVVHSIVHDVGGVVRAVSDPGRGMHFHLELPLTLSVIRTFLVGIGDEPYAFPLARIERCLRLEDRDIEIVEDRQYFRFNDNNIALVGIHEVLELDTAPHRDPVLNVVVVRDRMHAYGLVVDKFLGECDLVVRPLDSRLGKVPDISAAAVMLDGSPVLIFDVEDLIHSIGNLLAGKRRLRKIEPAEGEAELPPPKRILVVEDSFIVREKERKLLENRGYEVEVAVDGMDGWNLLRTAPYDLVVSDIDMPRMNGFELIRSIKQHDRLRSLPVIIVSYKITEEDRLTGLDAGADYYLTKSEFDDHSLINAVIDLIGEP</sequence>
<dbReference type="SMART" id="SM00260">
    <property type="entry name" value="CheW"/>
    <property type="match status" value="1"/>
</dbReference>
<comment type="catalytic activity">
    <reaction evidence="1">
        <text>ATP + protein L-histidine = ADP + protein N-phospho-L-histidine.</text>
        <dbReference type="EC" id="2.7.13.3"/>
    </reaction>
</comment>
<feature type="region of interest" description="Disordered" evidence="9">
    <location>
        <begin position="135"/>
        <end position="157"/>
    </location>
</feature>
<evidence type="ECO:0000259" key="11">
    <source>
        <dbReference type="PROSITE" id="PS50110"/>
    </source>
</evidence>
<dbReference type="InterPro" id="IPR001789">
    <property type="entry name" value="Sig_transdc_resp-reg_receiver"/>
</dbReference>
<dbReference type="InterPro" id="IPR004358">
    <property type="entry name" value="Sig_transdc_His_kin-like_C"/>
</dbReference>
<keyword evidence="15" id="KW-1185">Reference proteome</keyword>
<dbReference type="SUPFAM" id="SSF50341">
    <property type="entry name" value="CheW-like"/>
    <property type="match status" value="1"/>
</dbReference>
<dbReference type="InterPro" id="IPR036061">
    <property type="entry name" value="CheW-like_dom_sf"/>
</dbReference>
<evidence type="ECO:0000256" key="3">
    <source>
        <dbReference type="ARBA" id="ARBA00022553"/>
    </source>
</evidence>
<dbReference type="EC" id="2.7.13.3" evidence="2"/>
<feature type="domain" description="Histidine kinase" evidence="10">
    <location>
        <begin position="523"/>
        <end position="661"/>
    </location>
</feature>
<dbReference type="InterPro" id="IPR005467">
    <property type="entry name" value="His_kinase_dom"/>
</dbReference>
<dbReference type="Pfam" id="PF02518">
    <property type="entry name" value="HATPase_c"/>
    <property type="match status" value="1"/>
</dbReference>
<accession>A0A401G2D2</accession>
<dbReference type="OrthoDB" id="9803176at2"/>
<dbReference type="SUPFAM" id="SSF55874">
    <property type="entry name" value="ATPase domain of HSP90 chaperone/DNA topoisomerase II/histidine kinase"/>
    <property type="match status" value="1"/>
</dbReference>
<feature type="coiled-coil region" evidence="8">
    <location>
        <begin position="397"/>
        <end position="424"/>
    </location>
</feature>
<dbReference type="InterPro" id="IPR011006">
    <property type="entry name" value="CheY-like_superfamily"/>
</dbReference>
<protein>
    <recommendedName>
        <fullName evidence="2">histidine kinase</fullName>
        <ecNumber evidence="2">2.7.13.3</ecNumber>
    </recommendedName>
</protein>
<dbReference type="GO" id="GO:0000155">
    <property type="term" value="F:phosphorelay sensor kinase activity"/>
    <property type="evidence" value="ECO:0007669"/>
    <property type="project" value="InterPro"/>
</dbReference>
<evidence type="ECO:0000256" key="2">
    <source>
        <dbReference type="ARBA" id="ARBA00012438"/>
    </source>
</evidence>
<dbReference type="PANTHER" id="PTHR43395:SF1">
    <property type="entry name" value="CHEMOTAXIS PROTEIN CHEA"/>
    <property type="match status" value="1"/>
</dbReference>
<name>A0A401G2D2_9BACT</name>
<evidence type="ECO:0000313" key="14">
    <source>
        <dbReference type="EMBL" id="GBC63402.1"/>
    </source>
</evidence>
<evidence type="ECO:0000259" key="12">
    <source>
        <dbReference type="PROSITE" id="PS50851"/>
    </source>
</evidence>
<dbReference type="Gene3D" id="2.30.30.40">
    <property type="entry name" value="SH3 Domains"/>
    <property type="match status" value="1"/>
</dbReference>
<evidence type="ECO:0000256" key="6">
    <source>
        <dbReference type="PROSITE-ProRule" id="PRU00110"/>
    </source>
</evidence>
<proteinExistence type="predicted"/>
<dbReference type="SMART" id="SM00448">
    <property type="entry name" value="REC"/>
    <property type="match status" value="1"/>
</dbReference>
<dbReference type="InterPro" id="IPR008207">
    <property type="entry name" value="Sig_transdc_His_kin_Hpt_dom"/>
</dbReference>
<dbReference type="InterPro" id="IPR004105">
    <property type="entry name" value="CheA-like_dim"/>
</dbReference>
<evidence type="ECO:0000256" key="7">
    <source>
        <dbReference type="PROSITE-ProRule" id="PRU00169"/>
    </source>
</evidence>
<keyword evidence="3 7" id="KW-0597">Phosphoprotein</keyword>
<feature type="modified residue" description="4-aspartylphosphate" evidence="7">
    <location>
        <position position="871"/>
    </location>
</feature>
<dbReference type="InterPro" id="IPR002545">
    <property type="entry name" value="CheW-lke_dom"/>
</dbReference>
<comment type="caution">
    <text evidence="14">The sequence shown here is derived from an EMBL/GenBank/DDBJ whole genome shotgun (WGS) entry which is preliminary data.</text>
</comment>
<reference evidence="15" key="1">
    <citation type="submission" date="2017-11" db="EMBL/GenBank/DDBJ databases">
        <authorList>
            <person name="Watanabe M."/>
            <person name="Kojima H."/>
        </authorList>
    </citation>
    <scope>NUCLEOTIDE SEQUENCE [LARGE SCALE GENOMIC DNA]</scope>
    <source>
        <strain evidence="15">Tokyo 01</strain>
    </source>
</reference>
<keyword evidence="5 14" id="KW-0418">Kinase</keyword>
<dbReference type="Pfam" id="PF00072">
    <property type="entry name" value="Response_reg"/>
    <property type="match status" value="1"/>
</dbReference>
<dbReference type="EMBL" id="BEXT01000001">
    <property type="protein sequence ID" value="GBC63402.1"/>
    <property type="molecule type" value="Genomic_DNA"/>
</dbReference>
<dbReference type="Gene3D" id="3.30.565.10">
    <property type="entry name" value="Histidine kinase-like ATPase, C-terminal domain"/>
    <property type="match status" value="1"/>
</dbReference>
<dbReference type="FunFam" id="3.30.565.10:FF:000016">
    <property type="entry name" value="Chemotaxis protein CheA, putative"/>
    <property type="match status" value="1"/>
</dbReference>